<feature type="compositionally biased region" description="Basic and acidic residues" evidence="4">
    <location>
        <begin position="136"/>
        <end position="148"/>
    </location>
</feature>
<dbReference type="Pfam" id="PF00808">
    <property type="entry name" value="CBFD_NFYB_HMF"/>
    <property type="match status" value="1"/>
</dbReference>
<comment type="subcellular location">
    <subcellularLocation>
        <location evidence="1">Nucleus</location>
    </subcellularLocation>
</comment>
<dbReference type="InterPro" id="IPR003958">
    <property type="entry name" value="CBFA_NFYB_domain"/>
</dbReference>
<sequence>MAEKPEDMSLPTSIVAKIIKDTLPANCKVSKEANSAIAKAAGVFVLYTTTTANGLAQKSNRKTISGQDVIGAMSEMDFDKFVRPLEDSLALWKQSQKEKKSCAAAKKKAEAAASTAKDAEGGGAAEAKDDDDDVREVEPEKEKEKAGESKPTYLEEVLCIMNTYVPTLYCNLVL</sequence>
<dbReference type="Gene3D" id="1.10.20.10">
    <property type="entry name" value="Histone, subunit A"/>
    <property type="match status" value="1"/>
</dbReference>
<dbReference type="PANTHER" id="PTHR46172">
    <property type="entry name" value="DNA POLYMERASE EPSILON SUBUNIT 3"/>
    <property type="match status" value="1"/>
</dbReference>
<feature type="domain" description="Transcription factor CBF/NF-Y/archaeal histone" evidence="5">
    <location>
        <begin position="8"/>
        <end position="73"/>
    </location>
</feature>
<dbReference type="SUPFAM" id="SSF47113">
    <property type="entry name" value="Histone-fold"/>
    <property type="match status" value="1"/>
</dbReference>
<reference evidence="6" key="1">
    <citation type="journal article" date="2015" name="Sci. Rep.">
        <title>Spliced leader RNA trans-splicing discovered in copepods.</title>
        <authorList>
            <person name="Yang F."/>
            <person name="Xu D."/>
            <person name="Zhuang Y."/>
            <person name="Yi X."/>
            <person name="Huang Y."/>
            <person name="Chen H."/>
            <person name="Lin S."/>
            <person name="Campbell D.A."/>
            <person name="Sturm N.R."/>
            <person name="Liu G."/>
            <person name="Zhang H."/>
        </authorList>
    </citation>
    <scope>NUCLEOTIDE SEQUENCE</scope>
</reference>
<name>A0A0U2UNC8_ACAPC</name>
<dbReference type="GO" id="GO:0008622">
    <property type="term" value="C:epsilon DNA polymerase complex"/>
    <property type="evidence" value="ECO:0007669"/>
    <property type="project" value="TreeGrafter"/>
</dbReference>
<evidence type="ECO:0000256" key="2">
    <source>
        <dbReference type="ARBA" id="ARBA00023242"/>
    </source>
</evidence>
<evidence type="ECO:0000313" key="6">
    <source>
        <dbReference type="EMBL" id="ALS04446.1"/>
    </source>
</evidence>
<protein>
    <recommendedName>
        <fullName evidence="3">DNA polymerase epsilon subunit 3</fullName>
    </recommendedName>
</protein>
<keyword evidence="2" id="KW-0539">Nucleus</keyword>
<accession>A0A0U2UNC8</accession>
<organism evidence="6">
    <name type="scientific">Acartia pacifica</name>
    <name type="common">Copepod</name>
    <dbReference type="NCBI Taxonomy" id="335913"/>
    <lineage>
        <taxon>Eukaryota</taxon>
        <taxon>Metazoa</taxon>
        <taxon>Ecdysozoa</taxon>
        <taxon>Arthropoda</taxon>
        <taxon>Crustacea</taxon>
        <taxon>Multicrustacea</taxon>
        <taxon>Hexanauplia</taxon>
        <taxon>Copepoda</taxon>
        <taxon>Calanoida</taxon>
        <taxon>Acartiidae</taxon>
        <taxon>Acartia</taxon>
    </lineage>
</organism>
<evidence type="ECO:0000256" key="1">
    <source>
        <dbReference type="ARBA" id="ARBA00004123"/>
    </source>
</evidence>
<evidence type="ECO:0000256" key="4">
    <source>
        <dbReference type="SAM" id="MobiDB-lite"/>
    </source>
</evidence>
<dbReference type="GO" id="GO:0031507">
    <property type="term" value="P:heterochromatin formation"/>
    <property type="evidence" value="ECO:0007669"/>
    <property type="project" value="TreeGrafter"/>
</dbReference>
<feature type="region of interest" description="Disordered" evidence="4">
    <location>
        <begin position="113"/>
        <end position="149"/>
    </location>
</feature>
<dbReference type="GO" id="GO:0008623">
    <property type="term" value="C:CHRAC"/>
    <property type="evidence" value="ECO:0007669"/>
    <property type="project" value="TreeGrafter"/>
</dbReference>
<evidence type="ECO:0000256" key="3">
    <source>
        <dbReference type="ARBA" id="ARBA00039793"/>
    </source>
</evidence>
<proteinExistence type="evidence at transcript level"/>
<dbReference type="GO" id="GO:0006974">
    <property type="term" value="P:DNA damage response"/>
    <property type="evidence" value="ECO:0007669"/>
    <property type="project" value="TreeGrafter"/>
</dbReference>
<dbReference type="GO" id="GO:0031490">
    <property type="term" value="F:chromatin DNA binding"/>
    <property type="evidence" value="ECO:0007669"/>
    <property type="project" value="TreeGrafter"/>
</dbReference>
<dbReference type="PANTHER" id="PTHR46172:SF1">
    <property type="entry name" value="DNA POLYMERASE EPSILON SUBUNIT 3"/>
    <property type="match status" value="1"/>
</dbReference>
<dbReference type="AlphaFoldDB" id="A0A0U2UNC8"/>
<dbReference type="InterPro" id="IPR051377">
    <property type="entry name" value="DNA_Pol-Epsilon_Subunit"/>
</dbReference>
<dbReference type="GO" id="GO:0046982">
    <property type="term" value="F:protein heterodimerization activity"/>
    <property type="evidence" value="ECO:0007669"/>
    <property type="project" value="InterPro"/>
</dbReference>
<dbReference type="EMBL" id="KT754612">
    <property type="protein sequence ID" value="ALS04446.1"/>
    <property type="molecule type" value="mRNA"/>
</dbReference>
<dbReference type="CDD" id="cd22928">
    <property type="entry name" value="HFD_POLE3_DPB4"/>
    <property type="match status" value="1"/>
</dbReference>
<dbReference type="InterPro" id="IPR009072">
    <property type="entry name" value="Histone-fold"/>
</dbReference>
<evidence type="ECO:0000259" key="5">
    <source>
        <dbReference type="Pfam" id="PF00808"/>
    </source>
</evidence>
<dbReference type="GO" id="GO:0006272">
    <property type="term" value="P:leading strand elongation"/>
    <property type="evidence" value="ECO:0007669"/>
    <property type="project" value="TreeGrafter"/>
</dbReference>